<dbReference type="RefSeq" id="XP_056049929.1">
    <property type="nucleotide sequence ID" value="XM_056192831.1"/>
</dbReference>
<organism evidence="3 4">
    <name type="scientific">Akanthomyces muscarius</name>
    <name type="common">Entomopathogenic fungus</name>
    <name type="synonym">Lecanicillium muscarium</name>
    <dbReference type="NCBI Taxonomy" id="2231603"/>
    <lineage>
        <taxon>Eukaryota</taxon>
        <taxon>Fungi</taxon>
        <taxon>Dikarya</taxon>
        <taxon>Ascomycota</taxon>
        <taxon>Pezizomycotina</taxon>
        <taxon>Sordariomycetes</taxon>
        <taxon>Hypocreomycetidae</taxon>
        <taxon>Hypocreales</taxon>
        <taxon>Cordycipitaceae</taxon>
        <taxon>Akanthomyces</taxon>
    </lineage>
</organism>
<feature type="compositionally biased region" description="Low complexity" evidence="1">
    <location>
        <begin position="130"/>
        <end position="161"/>
    </location>
</feature>
<sequence length="199" mass="19902">MTRLGFTIASSVLLAQAVRGLTVSFGGDECPSGWSITTLNNDDKVYCCYGSSTVTNNDGYCCVHDNIISTGGDSGSNNLTGDITKSCFPFCSTTASQNDKRAFPSQQCLEKIPFTASDYSERVSAASRSAVASQTSGSQPSSNSASATNSDGATATDASSSGSGGSNGGSAASPTKNSAPAITHGAVGGFVAAAVMLAV</sequence>
<keyword evidence="4" id="KW-1185">Reference proteome</keyword>
<comment type="caution">
    <text evidence="3">The sequence shown here is derived from an EMBL/GenBank/DDBJ whole genome shotgun (WGS) entry which is preliminary data.</text>
</comment>
<dbReference type="EMBL" id="JAJHUN010000010">
    <property type="protein sequence ID" value="KAJ4146988.1"/>
    <property type="molecule type" value="Genomic_DNA"/>
</dbReference>
<evidence type="ECO:0000256" key="1">
    <source>
        <dbReference type="SAM" id="MobiDB-lite"/>
    </source>
</evidence>
<feature type="signal peptide" evidence="2">
    <location>
        <begin position="1"/>
        <end position="20"/>
    </location>
</feature>
<gene>
    <name evidence="3" type="ORF">LMH87_001541</name>
</gene>
<dbReference type="Proteomes" id="UP001144673">
    <property type="component" value="Chromosome 3"/>
</dbReference>
<dbReference type="KEGG" id="amus:LMH87_001541"/>
<feature type="region of interest" description="Disordered" evidence="1">
    <location>
        <begin position="130"/>
        <end position="177"/>
    </location>
</feature>
<feature type="chain" id="PRO_5040745298" evidence="2">
    <location>
        <begin position="21"/>
        <end position="199"/>
    </location>
</feature>
<proteinExistence type="predicted"/>
<reference evidence="3" key="1">
    <citation type="journal article" date="2023" name="Access Microbiol">
        <title>De-novo genome assembly for Akanthomyces muscarius, a biocontrol agent of insect agricultural pests.</title>
        <authorList>
            <person name="Erdos Z."/>
            <person name="Studholme D.J."/>
            <person name="Raymond B."/>
            <person name="Sharma M."/>
        </authorList>
    </citation>
    <scope>NUCLEOTIDE SEQUENCE</scope>
    <source>
        <strain evidence="3">Ve6</strain>
    </source>
</reference>
<evidence type="ECO:0000313" key="4">
    <source>
        <dbReference type="Proteomes" id="UP001144673"/>
    </source>
</evidence>
<dbReference type="GeneID" id="80888700"/>
<evidence type="ECO:0000313" key="3">
    <source>
        <dbReference type="EMBL" id="KAJ4146988.1"/>
    </source>
</evidence>
<keyword evidence="2" id="KW-0732">Signal</keyword>
<evidence type="ECO:0000256" key="2">
    <source>
        <dbReference type="SAM" id="SignalP"/>
    </source>
</evidence>
<name>A0A9W8Q6N2_AKAMU</name>
<accession>A0A9W8Q6N2</accession>
<dbReference type="AlphaFoldDB" id="A0A9W8Q6N2"/>
<protein>
    <submittedName>
        <fullName evidence="3">Uncharacterized protein</fullName>
    </submittedName>
</protein>